<dbReference type="EMBL" id="JABFAA010000006">
    <property type="protein sequence ID" value="MBA0683694.1"/>
    <property type="molecule type" value="Genomic_DNA"/>
</dbReference>
<sequence length="139" mass="15389">MKVLWQIYGTLFEEFEFEIWGKKTTVRGGSVAGPFSVNPFLGKRGVTGRIHEVNRGFANGPRRKEHGKSYGKAIDPVLGFNLEGGFLCDGAKQVSSLTDQGRYAMDHDLEDVALVGEEGKKRSRGENDDLSKKEKINSP</sequence>
<feature type="compositionally biased region" description="Basic and acidic residues" evidence="1">
    <location>
        <begin position="117"/>
        <end position="139"/>
    </location>
</feature>
<proteinExistence type="predicted"/>
<evidence type="ECO:0000256" key="1">
    <source>
        <dbReference type="SAM" id="MobiDB-lite"/>
    </source>
</evidence>
<evidence type="ECO:0000313" key="3">
    <source>
        <dbReference type="Proteomes" id="UP000593577"/>
    </source>
</evidence>
<dbReference type="Proteomes" id="UP000593577">
    <property type="component" value="Unassembled WGS sequence"/>
</dbReference>
<reference evidence="2 3" key="1">
    <citation type="journal article" date="2019" name="Genome Biol. Evol.">
        <title>Insights into the evolution of the New World diploid cottons (Gossypium, subgenus Houzingenia) based on genome sequencing.</title>
        <authorList>
            <person name="Grover C.E."/>
            <person name="Arick M.A. 2nd"/>
            <person name="Thrash A."/>
            <person name="Conover J.L."/>
            <person name="Sanders W.S."/>
            <person name="Peterson D.G."/>
            <person name="Frelichowski J.E."/>
            <person name="Scheffler J.A."/>
            <person name="Scheffler B.E."/>
            <person name="Wendel J.F."/>
        </authorList>
    </citation>
    <scope>NUCLEOTIDE SEQUENCE [LARGE SCALE GENOMIC DNA]</scope>
    <source>
        <strain evidence="2">185</strain>
        <tissue evidence="2">Leaf</tissue>
    </source>
</reference>
<protein>
    <submittedName>
        <fullName evidence="2">Uncharacterized protein</fullName>
    </submittedName>
</protein>
<accession>A0A7J8X9T5</accession>
<evidence type="ECO:0000313" key="2">
    <source>
        <dbReference type="EMBL" id="MBA0683694.1"/>
    </source>
</evidence>
<feature type="region of interest" description="Disordered" evidence="1">
    <location>
        <begin position="114"/>
        <end position="139"/>
    </location>
</feature>
<comment type="caution">
    <text evidence="2">The sequence shown here is derived from an EMBL/GenBank/DDBJ whole genome shotgun (WGS) entry which is preliminary data.</text>
</comment>
<gene>
    <name evidence="2" type="ORF">Goari_025331</name>
</gene>
<keyword evidence="3" id="KW-1185">Reference proteome</keyword>
<organism evidence="2 3">
    <name type="scientific">Gossypium aridum</name>
    <name type="common">American cotton</name>
    <name type="synonym">Erioxylum aridum</name>
    <dbReference type="NCBI Taxonomy" id="34290"/>
    <lineage>
        <taxon>Eukaryota</taxon>
        <taxon>Viridiplantae</taxon>
        <taxon>Streptophyta</taxon>
        <taxon>Embryophyta</taxon>
        <taxon>Tracheophyta</taxon>
        <taxon>Spermatophyta</taxon>
        <taxon>Magnoliopsida</taxon>
        <taxon>eudicotyledons</taxon>
        <taxon>Gunneridae</taxon>
        <taxon>Pentapetalae</taxon>
        <taxon>rosids</taxon>
        <taxon>malvids</taxon>
        <taxon>Malvales</taxon>
        <taxon>Malvaceae</taxon>
        <taxon>Malvoideae</taxon>
        <taxon>Gossypium</taxon>
    </lineage>
</organism>
<name>A0A7J8X9T5_GOSAI</name>
<feature type="non-terminal residue" evidence="2">
    <location>
        <position position="1"/>
    </location>
</feature>
<dbReference type="AlphaFoldDB" id="A0A7J8X9T5"/>